<accession>A0A382M1P7</accession>
<organism evidence="3">
    <name type="scientific">marine metagenome</name>
    <dbReference type="NCBI Taxonomy" id="408172"/>
    <lineage>
        <taxon>unclassified sequences</taxon>
        <taxon>metagenomes</taxon>
        <taxon>ecological metagenomes</taxon>
    </lineage>
</organism>
<evidence type="ECO:0000259" key="2">
    <source>
        <dbReference type="Pfam" id="PF00561"/>
    </source>
</evidence>
<dbReference type="InterPro" id="IPR029058">
    <property type="entry name" value="AB_hydrolase_fold"/>
</dbReference>
<reference evidence="3" key="1">
    <citation type="submission" date="2018-05" db="EMBL/GenBank/DDBJ databases">
        <authorList>
            <person name="Lanie J.A."/>
            <person name="Ng W.-L."/>
            <person name="Kazmierczak K.M."/>
            <person name="Andrzejewski T.M."/>
            <person name="Davidsen T.M."/>
            <person name="Wayne K.J."/>
            <person name="Tettelin H."/>
            <person name="Glass J.I."/>
            <person name="Rusch D."/>
            <person name="Podicherti R."/>
            <person name="Tsui H.-C.T."/>
            <person name="Winkler M.E."/>
        </authorList>
    </citation>
    <scope>NUCLEOTIDE SEQUENCE</scope>
</reference>
<evidence type="ECO:0000313" key="3">
    <source>
        <dbReference type="EMBL" id="SVC41597.1"/>
    </source>
</evidence>
<dbReference type="PRINTS" id="PR00111">
    <property type="entry name" value="ABHYDROLASE"/>
</dbReference>
<dbReference type="AlphaFoldDB" id="A0A382M1P7"/>
<evidence type="ECO:0000256" key="1">
    <source>
        <dbReference type="ARBA" id="ARBA00022801"/>
    </source>
</evidence>
<dbReference type="InterPro" id="IPR000639">
    <property type="entry name" value="Epox_hydrolase-like"/>
</dbReference>
<dbReference type="InterPro" id="IPR000073">
    <property type="entry name" value="AB_hydrolase_1"/>
</dbReference>
<dbReference type="EMBL" id="UINC01090019">
    <property type="protein sequence ID" value="SVC41597.1"/>
    <property type="molecule type" value="Genomic_DNA"/>
</dbReference>
<name>A0A382M1P7_9ZZZZ</name>
<dbReference type="SUPFAM" id="SSF53474">
    <property type="entry name" value="alpha/beta-Hydrolases"/>
    <property type="match status" value="1"/>
</dbReference>
<dbReference type="Gene3D" id="3.40.50.1820">
    <property type="entry name" value="alpha/beta hydrolase"/>
    <property type="match status" value="1"/>
</dbReference>
<proteinExistence type="predicted"/>
<dbReference type="Pfam" id="PF00561">
    <property type="entry name" value="Abhydrolase_1"/>
    <property type="match status" value="1"/>
</dbReference>
<feature type="non-terminal residue" evidence="3">
    <location>
        <position position="1"/>
    </location>
</feature>
<sequence length="288" mass="32338">VAELDVTHYYAAVGDVLMHYVTAGTGEPLVLLHGWPETWYEWRRVIGPLSKRFHVIAPDLRGLGDTGRPDDGYDKRTISEDIFKLVHDHLGIQRICLVGHDWGGPVAFSYAAAHRDAVRRLALLDVTVPGDGTESLSQGGRRWHHGFHRTADLPEALIQGREEVYLGWFYQNFSHRPEAIDDATVAEYLRTYTKPGALRAGFSYYRAIPQDIADNRGMLERDGKLTMPVLGLGGNRAWGRKMEVVESLNRVATDVHGGQISECGHFIPEERPDETVKTLFAFFTEEGD</sequence>
<dbReference type="PANTHER" id="PTHR43329">
    <property type="entry name" value="EPOXIDE HYDROLASE"/>
    <property type="match status" value="1"/>
</dbReference>
<dbReference type="PRINTS" id="PR00412">
    <property type="entry name" value="EPOXHYDRLASE"/>
</dbReference>
<protein>
    <recommendedName>
        <fullName evidence="2">AB hydrolase-1 domain-containing protein</fullName>
    </recommendedName>
</protein>
<dbReference type="GO" id="GO:0016787">
    <property type="term" value="F:hydrolase activity"/>
    <property type="evidence" value="ECO:0007669"/>
    <property type="project" value="UniProtKB-KW"/>
</dbReference>
<feature type="domain" description="AB hydrolase-1" evidence="2">
    <location>
        <begin position="28"/>
        <end position="148"/>
    </location>
</feature>
<gene>
    <name evidence="3" type="ORF">METZ01_LOCUS294451</name>
</gene>
<keyword evidence="1" id="KW-0378">Hydrolase</keyword>